<sequence>MPPSSFTFQRATLETCAQATGAVVVIDVLRAFSTAAYAFAAGAERILLVGEVEEAFTLKQRFPGALIIGEVNGFSVPGFDFCNSPTQIVGRDLHGRTLIQRTTAGTQGIVRSRQAQPLLATAFCTAHATAEYLRRLSPTTITFVITGQRAEDGGEEDAACADYIEALLSGQNPAPEPFIQRVRESSTARKFLALGSPDFPPSDLDYCTAIDRFNFAMVATRTGDLWVLQAVDPHQIT</sequence>
<dbReference type="STRING" id="869279.SE15_08900"/>
<evidence type="ECO:0000256" key="7">
    <source>
        <dbReference type="ARBA" id="ARBA00033711"/>
    </source>
</evidence>
<dbReference type="RefSeq" id="WP_054521767.1">
    <property type="nucleotide sequence ID" value="NZ_LGKO01000005.1"/>
</dbReference>
<dbReference type="Proteomes" id="UP000050544">
    <property type="component" value="Unassembled WGS sequence"/>
</dbReference>
<evidence type="ECO:0000256" key="4">
    <source>
        <dbReference type="ARBA" id="ARBA00021948"/>
    </source>
</evidence>
<organism evidence="8 9">
    <name type="scientific">Thermanaerothrix daxensis</name>
    <dbReference type="NCBI Taxonomy" id="869279"/>
    <lineage>
        <taxon>Bacteria</taxon>
        <taxon>Bacillati</taxon>
        <taxon>Chloroflexota</taxon>
        <taxon>Anaerolineae</taxon>
        <taxon>Anaerolineales</taxon>
        <taxon>Anaerolineaceae</taxon>
        <taxon>Thermanaerothrix</taxon>
    </lineage>
</organism>
<evidence type="ECO:0000256" key="5">
    <source>
        <dbReference type="ARBA" id="ARBA00022801"/>
    </source>
</evidence>
<dbReference type="EC" id="3.1.3.71" evidence="3"/>
<accession>A0A0P6Y0D7</accession>
<keyword evidence="9" id="KW-1185">Reference proteome</keyword>
<dbReference type="SUPFAM" id="SSF142823">
    <property type="entry name" value="ComB-like"/>
    <property type="match status" value="1"/>
</dbReference>
<dbReference type="Pfam" id="PF04029">
    <property type="entry name" value="2-ph_phosp"/>
    <property type="match status" value="1"/>
</dbReference>
<gene>
    <name evidence="8" type="ORF">SE15_08900</name>
</gene>
<name>A0A0P6Y0D7_9CHLR</name>
<protein>
    <recommendedName>
        <fullName evidence="4">Probable 2-phosphosulfolactate phosphatase</fullName>
        <ecNumber evidence="3">3.1.3.71</ecNumber>
    </recommendedName>
</protein>
<evidence type="ECO:0000256" key="2">
    <source>
        <dbReference type="ARBA" id="ARBA00009997"/>
    </source>
</evidence>
<comment type="catalytic activity">
    <reaction evidence="7">
        <text>(2R)-O-phospho-3-sulfolactate + H2O = (2R)-3-sulfolactate + phosphate</text>
        <dbReference type="Rhea" id="RHEA:23416"/>
        <dbReference type="ChEBI" id="CHEBI:15377"/>
        <dbReference type="ChEBI" id="CHEBI:15597"/>
        <dbReference type="ChEBI" id="CHEBI:43474"/>
        <dbReference type="ChEBI" id="CHEBI:58738"/>
        <dbReference type="EC" id="3.1.3.71"/>
    </reaction>
</comment>
<dbReference type="AlphaFoldDB" id="A0A0P6Y0D7"/>
<dbReference type="EMBL" id="LGKO01000005">
    <property type="protein sequence ID" value="KPL82310.1"/>
    <property type="molecule type" value="Genomic_DNA"/>
</dbReference>
<evidence type="ECO:0000256" key="3">
    <source>
        <dbReference type="ARBA" id="ARBA00012953"/>
    </source>
</evidence>
<dbReference type="InterPro" id="IPR036702">
    <property type="entry name" value="ComB-like_sf"/>
</dbReference>
<evidence type="ECO:0000256" key="6">
    <source>
        <dbReference type="ARBA" id="ARBA00022842"/>
    </source>
</evidence>
<reference evidence="8 9" key="1">
    <citation type="submission" date="2015-07" db="EMBL/GenBank/DDBJ databases">
        <title>Whole genome sequence of Thermanaerothrix daxensis DSM 23592.</title>
        <authorList>
            <person name="Hemp J."/>
            <person name="Ward L.M."/>
            <person name="Pace L.A."/>
            <person name="Fischer W.W."/>
        </authorList>
    </citation>
    <scope>NUCLEOTIDE SEQUENCE [LARGE SCALE GENOMIC DNA]</scope>
    <source>
        <strain evidence="8 9">GNS-1</strain>
    </source>
</reference>
<proteinExistence type="inferred from homology"/>
<keyword evidence="6" id="KW-0460">Magnesium</keyword>
<dbReference type="OrthoDB" id="4913at2"/>
<dbReference type="GO" id="GO:0050532">
    <property type="term" value="F:2-phosphosulfolactate phosphatase activity"/>
    <property type="evidence" value="ECO:0007669"/>
    <property type="project" value="UniProtKB-EC"/>
</dbReference>
<dbReference type="GO" id="GO:0000287">
    <property type="term" value="F:magnesium ion binding"/>
    <property type="evidence" value="ECO:0007669"/>
    <property type="project" value="InterPro"/>
</dbReference>
<dbReference type="InterPro" id="IPR005238">
    <property type="entry name" value="ComB-like"/>
</dbReference>
<dbReference type="PANTHER" id="PTHR37311:SF1">
    <property type="entry name" value="2-PHOSPHOSULFOLACTATE PHOSPHATASE-RELATED"/>
    <property type="match status" value="1"/>
</dbReference>
<comment type="similarity">
    <text evidence="2">Belongs to the ComB family.</text>
</comment>
<evidence type="ECO:0000313" key="8">
    <source>
        <dbReference type="EMBL" id="KPL82310.1"/>
    </source>
</evidence>
<comment type="caution">
    <text evidence="8">The sequence shown here is derived from an EMBL/GenBank/DDBJ whole genome shotgun (WGS) entry which is preliminary data.</text>
</comment>
<dbReference type="Gene3D" id="3.90.1560.10">
    <property type="entry name" value="ComB-like"/>
    <property type="match status" value="1"/>
</dbReference>
<keyword evidence="5" id="KW-0378">Hydrolase</keyword>
<evidence type="ECO:0000256" key="1">
    <source>
        <dbReference type="ARBA" id="ARBA00001946"/>
    </source>
</evidence>
<dbReference type="GO" id="GO:0050545">
    <property type="term" value="F:sulfopyruvate decarboxylase activity"/>
    <property type="evidence" value="ECO:0007669"/>
    <property type="project" value="TreeGrafter"/>
</dbReference>
<comment type="cofactor">
    <cofactor evidence="1">
        <name>Mg(2+)</name>
        <dbReference type="ChEBI" id="CHEBI:18420"/>
    </cofactor>
</comment>
<evidence type="ECO:0000313" key="9">
    <source>
        <dbReference type="Proteomes" id="UP000050544"/>
    </source>
</evidence>
<dbReference type="PANTHER" id="PTHR37311">
    <property type="entry name" value="2-PHOSPHOSULFOLACTATE PHOSPHATASE-RELATED"/>
    <property type="match status" value="1"/>
</dbReference>